<organism evidence="4 5">
    <name type="scientific">Eiseniibacteriota bacterium</name>
    <dbReference type="NCBI Taxonomy" id="2212470"/>
    <lineage>
        <taxon>Bacteria</taxon>
        <taxon>Candidatus Eiseniibacteriota</taxon>
    </lineage>
</organism>
<sequence>MAPRRRRLRPGPLDRARDGAPGGAERRDGARGGARSTRRRAAVRRTTRYAGVTVLVTGGAGLVGTHVLDALRARGERPRALVHAHARGGVEAFGADAVVGDVTDASAWQRATDGVRAIIHAAARVASHESFEEFTRVNVGGTRLAIEAARRTGARLIHISTVAVYGRVAVFRTGAQDITEDYPLQPLPVKDFYARSKRAAEQLVQDEAARGSLSAIAIRPNVIYGERDQLFTRRVIANLRRGVLPQIGPGTNHLSCVYAGNVASAILAALDAPPRPGLRAYNVTRDAPPLLTQREFLEAFAAALGVRPMRVRIPAALIRIGVAAWGSLLRVVLPGRYSALGNAAMSFILGENPYSVDRIRNELGWTPPFDTRAAIQRSVQTKSPGGARA</sequence>
<feature type="region of interest" description="Disordered" evidence="1">
    <location>
        <begin position="1"/>
        <end position="43"/>
    </location>
</feature>
<dbReference type="InterPro" id="IPR001509">
    <property type="entry name" value="Epimerase_deHydtase"/>
</dbReference>
<dbReference type="AlphaFoldDB" id="A0A538S6F5"/>
<feature type="transmembrane region" description="Helical" evidence="2">
    <location>
        <begin position="49"/>
        <end position="68"/>
    </location>
</feature>
<evidence type="ECO:0000313" key="5">
    <source>
        <dbReference type="Proteomes" id="UP000320184"/>
    </source>
</evidence>
<dbReference type="EMBL" id="VBOT01000212">
    <property type="protein sequence ID" value="TMQ46954.1"/>
    <property type="molecule type" value="Genomic_DNA"/>
</dbReference>
<dbReference type="SUPFAM" id="SSF51735">
    <property type="entry name" value="NAD(P)-binding Rossmann-fold domains"/>
    <property type="match status" value="1"/>
</dbReference>
<dbReference type="PANTHER" id="PTHR43245">
    <property type="entry name" value="BIFUNCTIONAL POLYMYXIN RESISTANCE PROTEIN ARNA"/>
    <property type="match status" value="1"/>
</dbReference>
<dbReference type="InterPro" id="IPR036291">
    <property type="entry name" value="NAD(P)-bd_dom_sf"/>
</dbReference>
<keyword evidence="2" id="KW-0472">Membrane</keyword>
<comment type="caution">
    <text evidence="4">The sequence shown here is derived from an EMBL/GenBank/DDBJ whole genome shotgun (WGS) entry which is preliminary data.</text>
</comment>
<dbReference type="InterPro" id="IPR050177">
    <property type="entry name" value="Lipid_A_modif_metabolic_enz"/>
</dbReference>
<gene>
    <name evidence="4" type="ORF">E6K73_14390</name>
</gene>
<keyword evidence="2" id="KW-1133">Transmembrane helix</keyword>
<reference evidence="4 5" key="1">
    <citation type="journal article" date="2019" name="Nat. Microbiol.">
        <title>Mediterranean grassland soil C-N compound turnover is dependent on rainfall and depth, and is mediated by genomically divergent microorganisms.</title>
        <authorList>
            <person name="Diamond S."/>
            <person name="Andeer P.F."/>
            <person name="Li Z."/>
            <person name="Crits-Christoph A."/>
            <person name="Burstein D."/>
            <person name="Anantharaman K."/>
            <person name="Lane K.R."/>
            <person name="Thomas B.C."/>
            <person name="Pan C."/>
            <person name="Northen T.R."/>
            <person name="Banfield J.F."/>
        </authorList>
    </citation>
    <scope>NUCLEOTIDE SEQUENCE [LARGE SCALE GENOMIC DNA]</scope>
    <source>
        <strain evidence="4">WS_3</strain>
    </source>
</reference>
<proteinExistence type="predicted"/>
<keyword evidence="2" id="KW-0812">Transmembrane</keyword>
<dbReference type="Gene3D" id="3.40.50.720">
    <property type="entry name" value="NAD(P)-binding Rossmann-like Domain"/>
    <property type="match status" value="1"/>
</dbReference>
<dbReference type="Proteomes" id="UP000320184">
    <property type="component" value="Unassembled WGS sequence"/>
</dbReference>
<feature type="compositionally biased region" description="Basic and acidic residues" evidence="1">
    <location>
        <begin position="12"/>
        <end position="30"/>
    </location>
</feature>
<feature type="domain" description="NAD-dependent epimerase/dehydratase" evidence="3">
    <location>
        <begin position="54"/>
        <end position="283"/>
    </location>
</feature>
<evidence type="ECO:0000259" key="3">
    <source>
        <dbReference type="Pfam" id="PF01370"/>
    </source>
</evidence>
<dbReference type="Pfam" id="PF01370">
    <property type="entry name" value="Epimerase"/>
    <property type="match status" value="1"/>
</dbReference>
<evidence type="ECO:0000256" key="1">
    <source>
        <dbReference type="SAM" id="MobiDB-lite"/>
    </source>
</evidence>
<accession>A0A538S6F5</accession>
<protein>
    <submittedName>
        <fullName evidence="4">NAD-dependent epimerase/dehydratase family protein</fullName>
    </submittedName>
</protein>
<evidence type="ECO:0000313" key="4">
    <source>
        <dbReference type="EMBL" id="TMQ46954.1"/>
    </source>
</evidence>
<name>A0A538S6F5_UNCEI</name>
<evidence type="ECO:0000256" key="2">
    <source>
        <dbReference type="SAM" id="Phobius"/>
    </source>
</evidence>